<evidence type="ECO:0000313" key="8">
    <source>
        <dbReference type="EMBL" id="KAF2264002.1"/>
    </source>
</evidence>
<feature type="transmembrane region" description="Helical" evidence="6">
    <location>
        <begin position="211"/>
        <end position="231"/>
    </location>
</feature>
<feature type="transmembrane region" description="Helical" evidence="6">
    <location>
        <begin position="177"/>
        <end position="199"/>
    </location>
</feature>
<evidence type="ECO:0000313" key="9">
    <source>
        <dbReference type="Proteomes" id="UP000800093"/>
    </source>
</evidence>
<dbReference type="Pfam" id="PF20684">
    <property type="entry name" value="Fung_rhodopsin"/>
    <property type="match status" value="1"/>
</dbReference>
<keyword evidence="2 6" id="KW-0812">Transmembrane</keyword>
<keyword evidence="3 6" id="KW-1133">Transmembrane helix</keyword>
<dbReference type="EMBL" id="ML986620">
    <property type="protein sequence ID" value="KAF2264002.1"/>
    <property type="molecule type" value="Genomic_DNA"/>
</dbReference>
<feature type="transmembrane region" description="Helical" evidence="6">
    <location>
        <begin position="20"/>
        <end position="37"/>
    </location>
</feature>
<organism evidence="8 9">
    <name type="scientific">Lojkania enalia</name>
    <dbReference type="NCBI Taxonomy" id="147567"/>
    <lineage>
        <taxon>Eukaryota</taxon>
        <taxon>Fungi</taxon>
        <taxon>Dikarya</taxon>
        <taxon>Ascomycota</taxon>
        <taxon>Pezizomycotina</taxon>
        <taxon>Dothideomycetes</taxon>
        <taxon>Pleosporomycetidae</taxon>
        <taxon>Pleosporales</taxon>
        <taxon>Pleosporales incertae sedis</taxon>
        <taxon>Lojkania</taxon>
    </lineage>
</organism>
<feature type="transmembrane region" description="Helical" evidence="6">
    <location>
        <begin position="100"/>
        <end position="120"/>
    </location>
</feature>
<feature type="domain" description="Rhodopsin" evidence="7">
    <location>
        <begin position="33"/>
        <end position="274"/>
    </location>
</feature>
<sequence length="352" mass="39281">MLKRTPRDQQDAGPLIKRLTWTLAAISIIVVSLRLYVRARIVRRLRWDDWTMLISIILGIGNTATVQVAVDYGLGRHQDTLDDATVLKALKYDYLAQPTAIMAPAFGRVSLALLLLTFAGNIKARRWLLWGIIVLQLIINTLCFSLILGQCRPIQLLWDKSLEGSCWDLRAQEYYGYFQSSFNCTTDFILAICPAVVIWELQMALPEKLSLIALMGLGIFAMVASIIKTILLKAVGSSSDYTYTTSIIVIWYSLEQYLVIIGGSAATLKPLIRKLRKRFTTRDTGSRGINGSGSYGLKPLGSKRSRPFSSHGGHVILGDGSSQTEILERSELHDGNIWKTVNVKVERESSSR</sequence>
<protein>
    <recommendedName>
        <fullName evidence="7">Rhodopsin domain-containing protein</fullName>
    </recommendedName>
</protein>
<proteinExistence type="inferred from homology"/>
<dbReference type="GO" id="GO:0016020">
    <property type="term" value="C:membrane"/>
    <property type="evidence" value="ECO:0007669"/>
    <property type="project" value="UniProtKB-SubCell"/>
</dbReference>
<feature type="transmembrane region" description="Helical" evidence="6">
    <location>
        <begin position="243"/>
        <end position="268"/>
    </location>
</feature>
<dbReference type="OrthoDB" id="3934549at2759"/>
<evidence type="ECO:0000256" key="2">
    <source>
        <dbReference type="ARBA" id="ARBA00022692"/>
    </source>
</evidence>
<comment type="similarity">
    <text evidence="5">Belongs to the SAT4 family.</text>
</comment>
<feature type="transmembrane region" description="Helical" evidence="6">
    <location>
        <begin position="49"/>
        <end position="70"/>
    </location>
</feature>
<dbReference type="Proteomes" id="UP000800093">
    <property type="component" value="Unassembled WGS sequence"/>
</dbReference>
<comment type="caution">
    <text evidence="8">The sequence shown here is derived from an EMBL/GenBank/DDBJ whole genome shotgun (WGS) entry which is preliminary data.</text>
</comment>
<evidence type="ECO:0000256" key="5">
    <source>
        <dbReference type="ARBA" id="ARBA00038359"/>
    </source>
</evidence>
<name>A0A9P4KA13_9PLEO</name>
<reference evidence="9" key="1">
    <citation type="journal article" date="2020" name="Stud. Mycol.">
        <title>101 Dothideomycetes genomes: A test case for predicting lifestyles and emergence of pathogens.</title>
        <authorList>
            <person name="Haridas S."/>
            <person name="Albert R."/>
            <person name="Binder M."/>
            <person name="Bloem J."/>
            <person name="LaButti K."/>
            <person name="Salamov A."/>
            <person name="Andreopoulos B."/>
            <person name="Baker S."/>
            <person name="Barry K."/>
            <person name="Bills G."/>
            <person name="Bluhm B."/>
            <person name="Cannon C."/>
            <person name="Castanera R."/>
            <person name="Culley D."/>
            <person name="Daum C."/>
            <person name="Ezra D."/>
            <person name="Gonzalez J."/>
            <person name="Henrissat B."/>
            <person name="Kuo A."/>
            <person name="Liang C."/>
            <person name="Lipzen A."/>
            <person name="Lutzoni F."/>
            <person name="Magnuson J."/>
            <person name="Mondo S."/>
            <person name="Nolan M."/>
            <person name="Ohm R."/>
            <person name="Pangilinan J."/>
            <person name="Park H.-J."/>
            <person name="Ramirez L."/>
            <person name="Alfaro M."/>
            <person name="Sun H."/>
            <person name="Tritt A."/>
            <person name="Yoshinaga Y."/>
            <person name="Zwiers L.-H."/>
            <person name="Turgeon B."/>
            <person name="Goodwin S."/>
            <person name="Spatafora J."/>
            <person name="Crous P."/>
            <person name="Grigoriev I."/>
        </authorList>
    </citation>
    <scope>NUCLEOTIDE SEQUENCE [LARGE SCALE GENOMIC DNA]</scope>
    <source>
        <strain evidence="9">CBS 304.66</strain>
    </source>
</reference>
<comment type="subcellular location">
    <subcellularLocation>
        <location evidence="1">Membrane</location>
        <topology evidence="1">Multi-pass membrane protein</topology>
    </subcellularLocation>
</comment>
<evidence type="ECO:0000256" key="6">
    <source>
        <dbReference type="SAM" id="Phobius"/>
    </source>
</evidence>
<evidence type="ECO:0000256" key="4">
    <source>
        <dbReference type="ARBA" id="ARBA00023136"/>
    </source>
</evidence>
<evidence type="ECO:0000256" key="3">
    <source>
        <dbReference type="ARBA" id="ARBA00022989"/>
    </source>
</evidence>
<keyword evidence="9" id="KW-1185">Reference proteome</keyword>
<dbReference type="InterPro" id="IPR052337">
    <property type="entry name" value="SAT4-like"/>
</dbReference>
<feature type="transmembrane region" description="Helical" evidence="6">
    <location>
        <begin position="127"/>
        <end position="148"/>
    </location>
</feature>
<dbReference type="PANTHER" id="PTHR33048">
    <property type="entry name" value="PTH11-LIKE INTEGRAL MEMBRANE PROTEIN (AFU_ORTHOLOGUE AFUA_5G11245)"/>
    <property type="match status" value="1"/>
</dbReference>
<dbReference type="AlphaFoldDB" id="A0A9P4KA13"/>
<dbReference type="InterPro" id="IPR049326">
    <property type="entry name" value="Rhodopsin_dom_fungi"/>
</dbReference>
<gene>
    <name evidence="8" type="ORF">CC78DRAFT_517667</name>
</gene>
<accession>A0A9P4KA13</accession>
<evidence type="ECO:0000259" key="7">
    <source>
        <dbReference type="Pfam" id="PF20684"/>
    </source>
</evidence>
<keyword evidence="4 6" id="KW-0472">Membrane</keyword>
<dbReference type="PANTHER" id="PTHR33048:SF146">
    <property type="entry name" value="INTEGRAL MEMBRANE PROTEIN"/>
    <property type="match status" value="1"/>
</dbReference>
<evidence type="ECO:0000256" key="1">
    <source>
        <dbReference type="ARBA" id="ARBA00004141"/>
    </source>
</evidence>